<evidence type="ECO:0000313" key="2">
    <source>
        <dbReference type="EMBL" id="MDE47743.1"/>
    </source>
</evidence>
<protein>
    <submittedName>
        <fullName evidence="2">Valacyclovir hydrolase</fullName>
    </submittedName>
</protein>
<dbReference type="Pfam" id="PF12697">
    <property type="entry name" value="Abhydrolase_6"/>
    <property type="match status" value="1"/>
</dbReference>
<gene>
    <name evidence="2" type="primary">Bphl_1</name>
    <name evidence="3" type="synonym">Bphl_0</name>
    <name evidence="2" type="ORF">g.17637</name>
    <name evidence="3" type="ORF">g.17638</name>
</gene>
<dbReference type="EMBL" id="GGYP01002972">
    <property type="protein sequence ID" value="MDE47743.1"/>
    <property type="molecule type" value="Transcribed_RNA"/>
</dbReference>
<dbReference type="InterPro" id="IPR029058">
    <property type="entry name" value="AB_hydrolase_fold"/>
</dbReference>
<dbReference type="EMBL" id="GGYP01007585">
    <property type="protein sequence ID" value="MDE52356.1"/>
    <property type="molecule type" value="Transcribed_RNA"/>
</dbReference>
<organism evidence="2">
    <name type="scientific">Aceria tosichella</name>
    <name type="common">wheat curl mite</name>
    <dbReference type="NCBI Taxonomy" id="561515"/>
    <lineage>
        <taxon>Eukaryota</taxon>
        <taxon>Metazoa</taxon>
        <taxon>Ecdysozoa</taxon>
        <taxon>Arthropoda</taxon>
        <taxon>Chelicerata</taxon>
        <taxon>Arachnida</taxon>
        <taxon>Acari</taxon>
        <taxon>Acariformes</taxon>
        <taxon>Trombidiformes</taxon>
        <taxon>Prostigmata</taxon>
        <taxon>Eupodina</taxon>
        <taxon>Eriophyoidea</taxon>
        <taxon>Eriophyidae</taxon>
        <taxon>Eriophyinae</taxon>
        <taxon>Aceriini</taxon>
        <taxon>Aceria</taxon>
    </lineage>
</organism>
<reference evidence="2" key="1">
    <citation type="submission" date="2018-10" db="EMBL/GenBank/DDBJ databases">
        <title>Transcriptome assembly of Aceria tosichella (Wheat curl mite) Type 2.</title>
        <authorList>
            <person name="Scully E.D."/>
            <person name="Geib S.M."/>
            <person name="Palmer N.A."/>
            <person name="Gupta A.K."/>
            <person name="Sarath G."/>
            <person name="Tatineni S."/>
        </authorList>
    </citation>
    <scope>NUCLEOTIDE SEQUENCE</scope>
    <source>
        <strain evidence="2">LincolnNE</strain>
    </source>
</reference>
<dbReference type="AlphaFoldDB" id="A0A6G1SCS7"/>
<dbReference type="Gene3D" id="3.40.50.1820">
    <property type="entry name" value="alpha/beta hydrolase"/>
    <property type="match status" value="1"/>
</dbReference>
<name>A0A6G1SCS7_9ACAR</name>
<dbReference type="SUPFAM" id="SSF53474">
    <property type="entry name" value="alpha/beta-Hydrolases"/>
    <property type="match status" value="1"/>
</dbReference>
<dbReference type="PRINTS" id="PR00111">
    <property type="entry name" value="ABHYDROLASE"/>
</dbReference>
<dbReference type="GO" id="GO:0017171">
    <property type="term" value="F:serine hydrolase activity"/>
    <property type="evidence" value="ECO:0007669"/>
    <property type="project" value="TreeGrafter"/>
</dbReference>
<accession>A0A6G1SCS7</accession>
<proteinExistence type="predicted"/>
<dbReference type="PANTHER" id="PTHR46331">
    <property type="entry name" value="VALACYCLOVIR HYDROLASE"/>
    <property type="match status" value="1"/>
</dbReference>
<evidence type="ECO:0000313" key="3">
    <source>
        <dbReference type="EMBL" id="MDE52356.1"/>
    </source>
</evidence>
<feature type="domain" description="AB hydrolase-1" evidence="1">
    <location>
        <begin position="27"/>
        <end position="260"/>
    </location>
</feature>
<sequence>MANNQNEIIIDDVKICYRLYGNGPANLLLLHGAVGSYEDFRLQLDESSNASLSADQFTVVAPDLPGFGRSEVFNEEKRQNCLPTLEYYEWCAEVCAKLMAKLNHKTYSVAGWSDGARVGALLAIKSPSRVDSLILWGFSPVMDKEWCLATARARDTSSWEPSVIQTYSDVYGEQNFSELWRAYVDFVVKTLEMPEQLFDIRSRLSLIKCPTLVLHGSLDPIINYRAHVKPIEMQIYDSQISQFKGLAHNIHQADPAQFNQVLAKFVSTNVVLTSVGA</sequence>
<dbReference type="PANTHER" id="PTHR46331:SF2">
    <property type="entry name" value="VALACYCLOVIR HYDROLASE"/>
    <property type="match status" value="1"/>
</dbReference>
<dbReference type="InterPro" id="IPR000073">
    <property type="entry name" value="AB_hydrolase_1"/>
</dbReference>
<keyword evidence="2" id="KW-0378">Hydrolase</keyword>
<evidence type="ECO:0000259" key="1">
    <source>
        <dbReference type="Pfam" id="PF12697"/>
    </source>
</evidence>